<dbReference type="InterPro" id="IPR003593">
    <property type="entry name" value="AAA+_ATPase"/>
</dbReference>
<dbReference type="EMBL" id="PDVP01000006">
    <property type="protein sequence ID" value="PHP66814.1"/>
    <property type="molecule type" value="Genomic_DNA"/>
</dbReference>
<dbReference type="InterPro" id="IPR027417">
    <property type="entry name" value="P-loop_NTPase"/>
</dbReference>
<dbReference type="SMART" id="SM00382">
    <property type="entry name" value="AAA"/>
    <property type="match status" value="1"/>
</dbReference>
<keyword evidence="8" id="KW-1185">Reference proteome</keyword>
<keyword evidence="2" id="KW-0813">Transport</keyword>
<dbReference type="SUPFAM" id="SSF52540">
    <property type="entry name" value="P-loop containing nucleoside triphosphate hydrolases"/>
    <property type="match status" value="1"/>
</dbReference>
<feature type="domain" description="ABC transporter" evidence="6">
    <location>
        <begin position="2"/>
        <end position="233"/>
    </location>
</feature>
<reference evidence="7 8" key="1">
    <citation type="submission" date="2017-10" db="EMBL/GenBank/DDBJ databases">
        <title>Sedimentibacterium mangrovi gen. nov., sp. nov., a novel member of family Phyllobacteriacea isolated from mangrove sediment.</title>
        <authorList>
            <person name="Liao H."/>
            <person name="Tian Y."/>
        </authorList>
    </citation>
    <scope>NUCLEOTIDE SEQUENCE [LARGE SCALE GENOMIC DNA]</scope>
    <source>
        <strain evidence="7 8">X9-2-2</strain>
    </source>
</reference>
<proteinExistence type="inferred from homology"/>
<dbReference type="PROSITE" id="PS50893">
    <property type="entry name" value="ABC_TRANSPORTER_2"/>
    <property type="match status" value="1"/>
</dbReference>
<dbReference type="InterPro" id="IPR017871">
    <property type="entry name" value="ABC_transporter-like_CS"/>
</dbReference>
<sequence>MFTVENIQVSYSGIRALRGVSIEVADGETVALIGPNGAGKSSLLNTVSGLVRPTAGSVRFQGRDLTGSAPWTVTQAGILQVPEGRHVFSEMSVLENLLIGETAMHGRTPTHGLDDIFALFPILAERREQLAGSLSGGQQQMLAIARGLMGAPRLLLLDEPSLGLAPVIIAQVFSALAELKKQGLTILLVEQNAHLALSASDRTYVIEQGVLVKSGRSADLQNDPDITASYLGQG</sequence>
<name>A0A2G1QMX1_9HYPH</name>
<dbReference type="CDD" id="cd03224">
    <property type="entry name" value="ABC_TM1139_LivF_branched"/>
    <property type="match status" value="1"/>
</dbReference>
<evidence type="ECO:0000256" key="1">
    <source>
        <dbReference type="ARBA" id="ARBA00005417"/>
    </source>
</evidence>
<gene>
    <name evidence="7" type="ORF">CSC94_11975</name>
</gene>
<dbReference type="OrthoDB" id="8445866at2"/>
<keyword evidence="3" id="KW-0547">Nucleotide-binding</keyword>
<dbReference type="GO" id="GO:0015807">
    <property type="term" value="P:L-amino acid transport"/>
    <property type="evidence" value="ECO:0007669"/>
    <property type="project" value="TreeGrafter"/>
</dbReference>
<evidence type="ECO:0000256" key="3">
    <source>
        <dbReference type="ARBA" id="ARBA00022741"/>
    </source>
</evidence>
<dbReference type="Proteomes" id="UP000221168">
    <property type="component" value="Unassembled WGS sequence"/>
</dbReference>
<dbReference type="GO" id="GO:0005524">
    <property type="term" value="F:ATP binding"/>
    <property type="evidence" value="ECO:0007669"/>
    <property type="project" value="UniProtKB-KW"/>
</dbReference>
<dbReference type="PANTHER" id="PTHR43820:SF4">
    <property type="entry name" value="HIGH-AFFINITY BRANCHED-CHAIN AMINO ACID TRANSPORT ATP-BINDING PROTEIN LIVF"/>
    <property type="match status" value="1"/>
</dbReference>
<keyword evidence="5" id="KW-0029">Amino-acid transport</keyword>
<accession>A0A2G1QMX1</accession>
<dbReference type="GO" id="GO:0016887">
    <property type="term" value="F:ATP hydrolysis activity"/>
    <property type="evidence" value="ECO:0007669"/>
    <property type="project" value="InterPro"/>
</dbReference>
<dbReference type="AlphaFoldDB" id="A0A2G1QMX1"/>
<comment type="similarity">
    <text evidence="1">Belongs to the ABC transporter superfamily.</text>
</comment>
<dbReference type="InterPro" id="IPR003439">
    <property type="entry name" value="ABC_transporter-like_ATP-bd"/>
</dbReference>
<dbReference type="Pfam" id="PF00005">
    <property type="entry name" value="ABC_tran"/>
    <property type="match status" value="1"/>
</dbReference>
<evidence type="ECO:0000313" key="8">
    <source>
        <dbReference type="Proteomes" id="UP000221168"/>
    </source>
</evidence>
<dbReference type="InterPro" id="IPR052156">
    <property type="entry name" value="BCAA_Transport_ATP-bd_LivF"/>
</dbReference>
<comment type="caution">
    <text evidence="7">The sequence shown here is derived from an EMBL/GenBank/DDBJ whole genome shotgun (WGS) entry which is preliminary data.</text>
</comment>
<dbReference type="GO" id="GO:0015658">
    <property type="term" value="F:branched-chain amino acid transmembrane transporter activity"/>
    <property type="evidence" value="ECO:0007669"/>
    <property type="project" value="TreeGrafter"/>
</dbReference>
<evidence type="ECO:0000313" key="7">
    <source>
        <dbReference type="EMBL" id="PHP66814.1"/>
    </source>
</evidence>
<dbReference type="RefSeq" id="WP_099306580.1">
    <property type="nucleotide sequence ID" value="NZ_PDVP01000006.1"/>
</dbReference>
<dbReference type="PANTHER" id="PTHR43820">
    <property type="entry name" value="HIGH-AFFINITY BRANCHED-CHAIN AMINO ACID TRANSPORT ATP-BINDING PROTEIN LIVF"/>
    <property type="match status" value="1"/>
</dbReference>
<evidence type="ECO:0000256" key="2">
    <source>
        <dbReference type="ARBA" id="ARBA00022448"/>
    </source>
</evidence>
<dbReference type="Gene3D" id="3.40.50.300">
    <property type="entry name" value="P-loop containing nucleotide triphosphate hydrolases"/>
    <property type="match status" value="1"/>
</dbReference>
<evidence type="ECO:0000256" key="5">
    <source>
        <dbReference type="ARBA" id="ARBA00022970"/>
    </source>
</evidence>
<protein>
    <submittedName>
        <fullName evidence="7">ABC transporter ATP-binding protein</fullName>
    </submittedName>
</protein>
<organism evidence="7 8">
    <name type="scientific">Zhengella mangrovi</name>
    <dbReference type="NCBI Taxonomy" id="1982044"/>
    <lineage>
        <taxon>Bacteria</taxon>
        <taxon>Pseudomonadati</taxon>
        <taxon>Pseudomonadota</taxon>
        <taxon>Alphaproteobacteria</taxon>
        <taxon>Hyphomicrobiales</taxon>
        <taxon>Notoacmeibacteraceae</taxon>
        <taxon>Zhengella</taxon>
    </lineage>
</organism>
<evidence type="ECO:0000256" key="4">
    <source>
        <dbReference type="ARBA" id="ARBA00022840"/>
    </source>
</evidence>
<evidence type="ECO:0000259" key="6">
    <source>
        <dbReference type="PROSITE" id="PS50893"/>
    </source>
</evidence>
<dbReference type="PROSITE" id="PS00211">
    <property type="entry name" value="ABC_TRANSPORTER_1"/>
    <property type="match status" value="1"/>
</dbReference>
<keyword evidence="4 7" id="KW-0067">ATP-binding</keyword>